<dbReference type="NCBIfam" id="TIGR01907">
    <property type="entry name" value="casE_Cse3"/>
    <property type="match status" value="1"/>
</dbReference>
<dbReference type="Proteomes" id="UP000324170">
    <property type="component" value="Unassembled WGS sequence"/>
</dbReference>
<dbReference type="EMBL" id="VNHN01000020">
    <property type="protein sequence ID" value="TYP08332.1"/>
    <property type="molecule type" value="Genomic_DNA"/>
</dbReference>
<evidence type="ECO:0000313" key="2">
    <source>
        <dbReference type="EMBL" id="TYP08332.1"/>
    </source>
</evidence>
<reference evidence="2 4" key="2">
    <citation type="submission" date="2019-07" db="EMBL/GenBank/DDBJ databases">
        <title>Genomic Encyclopedia of Type Strains, Phase I: the one thousand microbial genomes (KMG-I) project.</title>
        <authorList>
            <person name="Kyrpides N."/>
        </authorList>
    </citation>
    <scope>NUCLEOTIDE SEQUENCE [LARGE SCALE GENOMIC DNA]</scope>
    <source>
        <strain evidence="2 4">DSM 17909</strain>
    </source>
</reference>
<evidence type="ECO:0000313" key="1">
    <source>
        <dbReference type="EMBL" id="CDG16296.1"/>
    </source>
</evidence>
<dbReference type="OrthoDB" id="9795689at2"/>
<dbReference type="SMART" id="SM01101">
    <property type="entry name" value="CRISPR_assoc"/>
    <property type="match status" value="1"/>
</dbReference>
<protein>
    <submittedName>
        <fullName evidence="2">CRISPR-associated Cse3 family protein</fullName>
    </submittedName>
</protein>
<dbReference type="EMBL" id="FO704550">
    <property type="protein sequence ID" value="CDG16296.1"/>
    <property type="molecule type" value="Genomic_DNA"/>
</dbReference>
<organism evidence="1 3">
    <name type="scientific">Xenorhabdus doucetiae</name>
    <dbReference type="NCBI Taxonomy" id="351671"/>
    <lineage>
        <taxon>Bacteria</taxon>
        <taxon>Pseudomonadati</taxon>
        <taxon>Pseudomonadota</taxon>
        <taxon>Gammaproteobacteria</taxon>
        <taxon>Enterobacterales</taxon>
        <taxon>Morganellaceae</taxon>
        <taxon>Xenorhabdus</taxon>
    </lineage>
</organism>
<dbReference type="Pfam" id="PF08798">
    <property type="entry name" value="CRISPR_assoc"/>
    <property type="match status" value="1"/>
</dbReference>
<proteinExistence type="predicted"/>
<evidence type="ECO:0000313" key="3">
    <source>
        <dbReference type="Proteomes" id="UP000032721"/>
    </source>
</evidence>
<dbReference type="HOGENOM" id="CLU_080982_1_0_6"/>
<name>A0A068QNY1_9GAMM</name>
<dbReference type="Gene3D" id="3.30.70.1200">
    <property type="entry name" value="Crispr-associated protein, domain 1"/>
    <property type="match status" value="1"/>
</dbReference>
<evidence type="ECO:0000313" key="4">
    <source>
        <dbReference type="Proteomes" id="UP000324170"/>
    </source>
</evidence>
<accession>A0A068QNY1</accession>
<dbReference type="Gene3D" id="3.30.70.1210">
    <property type="entry name" value="Crispr-associated protein, domain 2"/>
    <property type="match status" value="1"/>
</dbReference>
<dbReference type="RefSeq" id="WP_045968478.1">
    <property type="nucleotide sequence ID" value="NZ_CAWMED010000001.1"/>
</dbReference>
<dbReference type="KEGG" id="xdo:XDD1_0593"/>
<dbReference type="AlphaFoldDB" id="A0A068QNY1"/>
<dbReference type="Proteomes" id="UP000032721">
    <property type="component" value="Chromosome"/>
</dbReference>
<reference evidence="1 3" key="1">
    <citation type="submission" date="2013-07" db="EMBL/GenBank/DDBJ databases">
        <authorList>
            <person name="Genoscope - CEA"/>
        </authorList>
    </citation>
    <scope>NUCLEOTIDE SEQUENCE [LARGE SCALE GENOMIC DNA]</scope>
    <source>
        <strain evidence="1">FRM16</strain>
        <strain evidence="3">FRM16 / DSM 17909</strain>
    </source>
</reference>
<keyword evidence="4" id="KW-1185">Reference proteome</keyword>
<dbReference type="InterPro" id="IPR010179">
    <property type="entry name" value="CRISPR-assoc_prot_Cse3"/>
</dbReference>
<dbReference type="CDD" id="cd09727">
    <property type="entry name" value="Cas6_I-E"/>
    <property type="match status" value="1"/>
</dbReference>
<dbReference type="STRING" id="351671.XDD1_0593"/>
<sequence length="230" mass="26333">MYLSKITLRPSIQRPQPPSRRVKNDVYATHQLLWQLFTEQEARNFLFREEKTLSGSPEFWVLSTTQPIATSPQFQIQTKPFAPQLHNGQKLAFKLRVNPTVCLTDKDSGKQRRHDVLMNAKRQAKHQAKCAGISVDSDEIELLMTQAGQAWIQDEKRLASWGIRFDFPPDIERYTQHRSFKASGQQVAFSSVDFQGVLTLSDSELFLAQYRKGFGRAKSFGCGLMLIRAL</sequence>
<dbReference type="SUPFAM" id="SSF117987">
    <property type="entry name" value="CRISPR-associated protein"/>
    <property type="match status" value="2"/>
</dbReference>
<gene>
    <name evidence="2" type="ORF">LY16_01573</name>
    <name evidence="1" type="ORF">XDD1_0593</name>
</gene>